<evidence type="ECO:0000256" key="5">
    <source>
        <dbReference type="ARBA" id="ARBA00022692"/>
    </source>
</evidence>
<evidence type="ECO:0000256" key="2">
    <source>
        <dbReference type="ARBA" id="ARBA00010735"/>
    </source>
</evidence>
<name>A0AA44BF05_9CLOT</name>
<keyword evidence="6 8" id="KW-1133">Transmembrane helix</keyword>
<feature type="transmembrane region" description="Helical" evidence="8">
    <location>
        <begin position="213"/>
        <end position="231"/>
    </location>
</feature>
<evidence type="ECO:0000256" key="7">
    <source>
        <dbReference type="ARBA" id="ARBA00023136"/>
    </source>
</evidence>
<keyword evidence="7 8" id="KW-0472">Membrane</keyword>
<reference evidence="9 10" key="1">
    <citation type="submission" date="2019-04" db="EMBL/GenBank/DDBJ databases">
        <title>Isachenkonia alkalipeptolytica gen. nov. sp. nov. a new anaerobic, alkiliphilic organothrophic bacterium capable to reduce synthesized ferrihydrite isolated from a soda lake.</title>
        <authorList>
            <person name="Toshchakov S.V."/>
            <person name="Zavarzina D.G."/>
            <person name="Zhilina T.N."/>
            <person name="Kostrikina N.A."/>
            <person name="Kublanov I.V."/>
        </authorList>
    </citation>
    <scope>NUCLEOTIDE SEQUENCE [LARGE SCALE GENOMIC DNA]</scope>
    <source>
        <strain evidence="9 10">Z-1701</strain>
    </source>
</reference>
<sequence length="238" mass="25774">MKRPLFLQGLQQGIPIALGYLPIAIAFGLLTASEGLPYLTGIMMSLTVFAGASQFVAVNLMSLGAAAGEIILTTFILNFRHFLMSASLSQRLEESTPKLFRSILSFGITDETFSLASVIDLDENKKLSFSFLLGPMVISFTAWNAGTWVGLFMGNILPEMLQNSMGIALYVMFIGLLVPSMKGSLPIVVVALSAMLTHSAITFIPWVPGFSTGWNIILSTMVGAFLGTILFPKEDLYE</sequence>
<protein>
    <submittedName>
        <fullName evidence="9">AzlC family ABC transporter permease</fullName>
    </submittedName>
</protein>
<keyword evidence="4" id="KW-1003">Cell membrane</keyword>
<keyword evidence="10" id="KW-1185">Reference proteome</keyword>
<accession>A0AA44BF05</accession>
<comment type="subcellular location">
    <subcellularLocation>
        <location evidence="1">Cell membrane</location>
        <topology evidence="1">Multi-pass membrane protein</topology>
    </subcellularLocation>
</comment>
<dbReference type="Pfam" id="PF03591">
    <property type="entry name" value="AzlC"/>
    <property type="match status" value="1"/>
</dbReference>
<proteinExistence type="inferred from homology"/>
<feature type="transmembrane region" description="Helical" evidence="8">
    <location>
        <begin position="131"/>
        <end position="154"/>
    </location>
</feature>
<dbReference type="AlphaFoldDB" id="A0AA44BF05"/>
<feature type="transmembrane region" description="Helical" evidence="8">
    <location>
        <begin position="185"/>
        <end position="207"/>
    </location>
</feature>
<evidence type="ECO:0000313" key="10">
    <source>
        <dbReference type="Proteomes" id="UP000449710"/>
    </source>
</evidence>
<feature type="transmembrane region" description="Helical" evidence="8">
    <location>
        <begin position="12"/>
        <end position="30"/>
    </location>
</feature>
<evidence type="ECO:0000256" key="3">
    <source>
        <dbReference type="ARBA" id="ARBA00022448"/>
    </source>
</evidence>
<dbReference type="Proteomes" id="UP000449710">
    <property type="component" value="Unassembled WGS sequence"/>
</dbReference>
<organism evidence="9 10">
    <name type="scientific">Isachenkonia alkalipeptolytica</name>
    <dbReference type="NCBI Taxonomy" id="2565777"/>
    <lineage>
        <taxon>Bacteria</taxon>
        <taxon>Bacillati</taxon>
        <taxon>Bacillota</taxon>
        <taxon>Clostridia</taxon>
        <taxon>Eubacteriales</taxon>
        <taxon>Clostridiaceae</taxon>
        <taxon>Isachenkonia</taxon>
    </lineage>
</organism>
<comment type="caution">
    <text evidence="9">The sequence shown here is derived from an EMBL/GenBank/DDBJ whole genome shotgun (WGS) entry which is preliminary data.</text>
</comment>
<dbReference type="GO" id="GO:1903785">
    <property type="term" value="P:L-valine transmembrane transport"/>
    <property type="evidence" value="ECO:0007669"/>
    <property type="project" value="TreeGrafter"/>
</dbReference>
<evidence type="ECO:0000256" key="8">
    <source>
        <dbReference type="SAM" id="Phobius"/>
    </source>
</evidence>
<gene>
    <name evidence="9" type="ORF">ISALK_09375</name>
</gene>
<comment type="similarity">
    <text evidence="2">Belongs to the AzlC family.</text>
</comment>
<evidence type="ECO:0000313" key="9">
    <source>
        <dbReference type="EMBL" id="NBG88710.1"/>
    </source>
</evidence>
<dbReference type="GO" id="GO:0005886">
    <property type="term" value="C:plasma membrane"/>
    <property type="evidence" value="ECO:0007669"/>
    <property type="project" value="UniProtKB-SubCell"/>
</dbReference>
<dbReference type="RefSeq" id="WP_160721589.1">
    <property type="nucleotide sequence ID" value="NZ_SUMG01000010.1"/>
</dbReference>
<dbReference type="PANTHER" id="PTHR34979:SF1">
    <property type="entry name" value="INNER MEMBRANE PROTEIN YGAZ"/>
    <property type="match status" value="1"/>
</dbReference>
<feature type="transmembrane region" description="Helical" evidence="8">
    <location>
        <begin position="160"/>
        <end position="178"/>
    </location>
</feature>
<evidence type="ECO:0000256" key="1">
    <source>
        <dbReference type="ARBA" id="ARBA00004651"/>
    </source>
</evidence>
<evidence type="ECO:0000256" key="6">
    <source>
        <dbReference type="ARBA" id="ARBA00022989"/>
    </source>
</evidence>
<dbReference type="EMBL" id="SUMG01000010">
    <property type="protein sequence ID" value="NBG88710.1"/>
    <property type="molecule type" value="Genomic_DNA"/>
</dbReference>
<dbReference type="PANTHER" id="PTHR34979">
    <property type="entry name" value="INNER MEMBRANE PROTEIN YGAZ"/>
    <property type="match status" value="1"/>
</dbReference>
<keyword evidence="3" id="KW-0813">Transport</keyword>
<evidence type="ECO:0000256" key="4">
    <source>
        <dbReference type="ARBA" id="ARBA00022475"/>
    </source>
</evidence>
<keyword evidence="5 8" id="KW-0812">Transmembrane</keyword>
<feature type="transmembrane region" description="Helical" evidence="8">
    <location>
        <begin position="60"/>
        <end position="79"/>
    </location>
</feature>
<dbReference type="InterPro" id="IPR011606">
    <property type="entry name" value="Brnchd-chn_aa_trnsp_permease"/>
</dbReference>